<organism evidence="9">
    <name type="scientific">bioreactor metagenome</name>
    <dbReference type="NCBI Taxonomy" id="1076179"/>
    <lineage>
        <taxon>unclassified sequences</taxon>
        <taxon>metagenomes</taxon>
        <taxon>ecological metagenomes</taxon>
    </lineage>
</organism>
<accession>A0A644V3D1</accession>
<dbReference type="GO" id="GO:0005737">
    <property type="term" value="C:cytoplasm"/>
    <property type="evidence" value="ECO:0007669"/>
    <property type="project" value="TreeGrafter"/>
</dbReference>
<dbReference type="InterPro" id="IPR043133">
    <property type="entry name" value="GTP-CH-I_C/QueF"/>
</dbReference>
<evidence type="ECO:0000256" key="4">
    <source>
        <dbReference type="ARBA" id="ARBA00013043"/>
    </source>
</evidence>
<comment type="pathway">
    <text evidence="2">Cofactor biosynthesis; tetrahydrofolate biosynthesis; 2-amino-4-hydroxy-6-hydroxymethyl-7,8-dihydropteridine diphosphate from 7,8-dihydroneopterin triphosphate: step 3/4.</text>
</comment>
<sequence length="118" mass="13593">MAVVELENMSFYAFHGCFEQEQIIGTHFRVDLVFEYNSSVAEESDSIQDAVNYLSVYQTIKELFATPSHLLESLTRRILDTLMQEYPQMEYCKVKVTKLNPPLGGKLYGVCVTLDKKR</sequence>
<dbReference type="Pfam" id="PF02152">
    <property type="entry name" value="FolB"/>
    <property type="match status" value="1"/>
</dbReference>
<gene>
    <name evidence="9" type="primary">folB_5</name>
    <name evidence="9" type="ORF">SDC9_31820</name>
</gene>
<evidence type="ECO:0000313" key="9">
    <source>
        <dbReference type="EMBL" id="MPL85846.1"/>
    </source>
</evidence>
<comment type="caution">
    <text evidence="9">The sequence shown here is derived from an EMBL/GenBank/DDBJ whole genome shotgun (WGS) entry which is preliminary data.</text>
</comment>
<dbReference type="EMBL" id="VSSQ01000212">
    <property type="protein sequence ID" value="MPL85846.1"/>
    <property type="molecule type" value="Genomic_DNA"/>
</dbReference>
<keyword evidence="6 9" id="KW-0456">Lyase</keyword>
<evidence type="ECO:0000256" key="3">
    <source>
        <dbReference type="ARBA" id="ARBA00005708"/>
    </source>
</evidence>
<dbReference type="Gene3D" id="3.30.1130.10">
    <property type="match status" value="1"/>
</dbReference>
<name>A0A644V3D1_9ZZZZ</name>
<dbReference type="NCBIfam" id="TIGR00525">
    <property type="entry name" value="folB"/>
    <property type="match status" value="1"/>
</dbReference>
<evidence type="ECO:0000259" key="8">
    <source>
        <dbReference type="SMART" id="SM00905"/>
    </source>
</evidence>
<dbReference type="GO" id="GO:0046656">
    <property type="term" value="P:folic acid biosynthetic process"/>
    <property type="evidence" value="ECO:0007669"/>
    <property type="project" value="UniProtKB-KW"/>
</dbReference>
<evidence type="ECO:0000256" key="6">
    <source>
        <dbReference type="ARBA" id="ARBA00023239"/>
    </source>
</evidence>
<protein>
    <recommendedName>
        <fullName evidence="4">dihydroneopterin aldolase</fullName>
        <ecNumber evidence="4">4.1.2.25</ecNumber>
    </recommendedName>
    <alternativeName>
        <fullName evidence="7">7,8-dihydroneopterin aldolase</fullName>
    </alternativeName>
</protein>
<evidence type="ECO:0000256" key="1">
    <source>
        <dbReference type="ARBA" id="ARBA00001353"/>
    </source>
</evidence>
<reference evidence="9" key="1">
    <citation type="submission" date="2019-08" db="EMBL/GenBank/DDBJ databases">
        <authorList>
            <person name="Kucharzyk K."/>
            <person name="Murdoch R.W."/>
            <person name="Higgins S."/>
            <person name="Loffler F."/>
        </authorList>
    </citation>
    <scope>NUCLEOTIDE SEQUENCE</scope>
</reference>
<evidence type="ECO:0000256" key="7">
    <source>
        <dbReference type="ARBA" id="ARBA00032903"/>
    </source>
</evidence>
<feature type="domain" description="Dihydroneopterin aldolase/epimerase" evidence="8">
    <location>
        <begin position="4"/>
        <end position="116"/>
    </location>
</feature>
<keyword evidence="5" id="KW-0289">Folate biosynthesis</keyword>
<dbReference type="SUPFAM" id="SSF55620">
    <property type="entry name" value="Tetrahydrobiopterin biosynthesis enzymes-like"/>
    <property type="match status" value="1"/>
</dbReference>
<evidence type="ECO:0000256" key="5">
    <source>
        <dbReference type="ARBA" id="ARBA00022909"/>
    </source>
</evidence>
<dbReference type="SMART" id="SM00905">
    <property type="entry name" value="FolB"/>
    <property type="match status" value="1"/>
</dbReference>
<dbReference type="AlphaFoldDB" id="A0A644V3D1"/>
<dbReference type="InterPro" id="IPR006156">
    <property type="entry name" value="Dihydroneopterin_aldolase"/>
</dbReference>
<evidence type="ECO:0000256" key="2">
    <source>
        <dbReference type="ARBA" id="ARBA00005013"/>
    </source>
</evidence>
<dbReference type="EC" id="4.1.2.25" evidence="4"/>
<dbReference type="PANTHER" id="PTHR42844:SF1">
    <property type="entry name" value="DIHYDRONEOPTERIN ALDOLASE 1-RELATED"/>
    <property type="match status" value="1"/>
</dbReference>
<comment type="catalytic activity">
    <reaction evidence="1">
        <text>7,8-dihydroneopterin = 6-hydroxymethyl-7,8-dihydropterin + glycolaldehyde</text>
        <dbReference type="Rhea" id="RHEA:10540"/>
        <dbReference type="ChEBI" id="CHEBI:17001"/>
        <dbReference type="ChEBI" id="CHEBI:17071"/>
        <dbReference type="ChEBI" id="CHEBI:44841"/>
        <dbReference type="EC" id="4.1.2.25"/>
    </reaction>
</comment>
<dbReference type="NCBIfam" id="TIGR00526">
    <property type="entry name" value="folB_dom"/>
    <property type="match status" value="1"/>
</dbReference>
<proteinExistence type="inferred from homology"/>
<dbReference type="InterPro" id="IPR006157">
    <property type="entry name" value="FolB_dom"/>
</dbReference>
<dbReference type="GO" id="GO:0004150">
    <property type="term" value="F:dihydroneopterin aldolase activity"/>
    <property type="evidence" value="ECO:0007669"/>
    <property type="project" value="UniProtKB-EC"/>
</dbReference>
<comment type="similarity">
    <text evidence="3">Belongs to the DHNA family.</text>
</comment>
<dbReference type="PANTHER" id="PTHR42844">
    <property type="entry name" value="DIHYDRONEOPTERIN ALDOLASE 1-RELATED"/>
    <property type="match status" value="1"/>
</dbReference>